<organism evidence="2 3">
    <name type="scientific">Devosia nitrariae</name>
    <dbReference type="NCBI Taxonomy" id="2071872"/>
    <lineage>
        <taxon>Bacteria</taxon>
        <taxon>Pseudomonadati</taxon>
        <taxon>Pseudomonadota</taxon>
        <taxon>Alphaproteobacteria</taxon>
        <taxon>Hyphomicrobiales</taxon>
        <taxon>Devosiaceae</taxon>
        <taxon>Devosia</taxon>
    </lineage>
</organism>
<dbReference type="Proteomes" id="UP001156691">
    <property type="component" value="Unassembled WGS sequence"/>
</dbReference>
<reference evidence="3" key="1">
    <citation type="journal article" date="2019" name="Int. J. Syst. Evol. Microbiol.">
        <title>The Global Catalogue of Microorganisms (GCM) 10K type strain sequencing project: providing services to taxonomists for standard genome sequencing and annotation.</title>
        <authorList>
            <consortium name="The Broad Institute Genomics Platform"/>
            <consortium name="The Broad Institute Genome Sequencing Center for Infectious Disease"/>
            <person name="Wu L."/>
            <person name="Ma J."/>
        </authorList>
    </citation>
    <scope>NUCLEOTIDE SEQUENCE [LARGE SCALE GENOMIC DNA]</scope>
    <source>
        <strain evidence="3">NBRC 112416</strain>
    </source>
</reference>
<sequence>MEEPEIALTGGRVTAGVVRIGDTVRRPISRDRTLQHDLLSHLEAKGFVGTPRLLGVDEMNREVLSFIAGEVPADLGHFTDEQLHQAARLLRRFHDATVDLPAVVAAGAEVMCHNDWGPPNCVLIDGMPCGIIDFDTLAPGPRLWDLGYSAFSWLDIGNDDEYSGKEQIRRLGVFLDGYGMASLSVSELAVFVVARQSALSTWAHMQGKPEMAEWAAACREWTVREVLEPILPTAFPEARMTSRAAGFVSGKE</sequence>
<evidence type="ECO:0000313" key="3">
    <source>
        <dbReference type="Proteomes" id="UP001156691"/>
    </source>
</evidence>
<dbReference type="SUPFAM" id="SSF56112">
    <property type="entry name" value="Protein kinase-like (PK-like)"/>
    <property type="match status" value="1"/>
</dbReference>
<accession>A0ABQ5WB25</accession>
<dbReference type="Pfam" id="PF01636">
    <property type="entry name" value="APH"/>
    <property type="match status" value="1"/>
</dbReference>
<proteinExistence type="predicted"/>
<dbReference type="EMBL" id="BSNS01000023">
    <property type="protein sequence ID" value="GLQ57261.1"/>
    <property type="molecule type" value="Genomic_DNA"/>
</dbReference>
<evidence type="ECO:0000259" key="1">
    <source>
        <dbReference type="Pfam" id="PF01636"/>
    </source>
</evidence>
<dbReference type="RefSeq" id="WP_284342651.1">
    <property type="nucleotide sequence ID" value="NZ_BSNS01000023.1"/>
</dbReference>
<name>A0ABQ5WB25_9HYPH</name>
<gene>
    <name evidence="2" type="ORF">GCM10010862_45200</name>
</gene>
<dbReference type="InterPro" id="IPR002575">
    <property type="entry name" value="Aminoglycoside_PTrfase"/>
</dbReference>
<comment type="caution">
    <text evidence="2">The sequence shown here is derived from an EMBL/GenBank/DDBJ whole genome shotgun (WGS) entry which is preliminary data.</text>
</comment>
<evidence type="ECO:0000313" key="2">
    <source>
        <dbReference type="EMBL" id="GLQ57261.1"/>
    </source>
</evidence>
<dbReference type="InterPro" id="IPR011009">
    <property type="entry name" value="Kinase-like_dom_sf"/>
</dbReference>
<protein>
    <submittedName>
        <fullName evidence="2">Trifolitoxin immunity domain-containing protein</fullName>
    </submittedName>
</protein>
<feature type="domain" description="Aminoglycoside phosphotransferase" evidence="1">
    <location>
        <begin position="102"/>
        <end position="159"/>
    </location>
</feature>
<dbReference type="Gene3D" id="3.90.1200.10">
    <property type="match status" value="1"/>
</dbReference>
<keyword evidence="3" id="KW-1185">Reference proteome</keyword>